<protein>
    <submittedName>
        <fullName evidence="4">Peptidoglycan/LPS O-acetylase OafA/YrhL, contains acyltransferase and SGNH-hydrolase domains</fullName>
    </submittedName>
</protein>
<dbReference type="GO" id="GO:0016787">
    <property type="term" value="F:hydrolase activity"/>
    <property type="evidence" value="ECO:0007669"/>
    <property type="project" value="UniProtKB-KW"/>
</dbReference>
<gene>
    <name evidence="4" type="ORF">SAMN04489867_0370</name>
</gene>
<keyword evidence="4" id="KW-0012">Acyltransferase</keyword>
<feature type="domain" description="Acyltransferase 3" evidence="2">
    <location>
        <begin position="19"/>
        <end position="358"/>
    </location>
</feature>
<feature type="transmembrane region" description="Helical" evidence="1">
    <location>
        <begin position="279"/>
        <end position="300"/>
    </location>
</feature>
<dbReference type="Pfam" id="PF19040">
    <property type="entry name" value="SGNH"/>
    <property type="match status" value="1"/>
</dbReference>
<dbReference type="PANTHER" id="PTHR23028">
    <property type="entry name" value="ACETYLTRANSFERASE"/>
    <property type="match status" value="1"/>
</dbReference>
<feature type="transmembrane region" description="Helical" evidence="1">
    <location>
        <begin position="183"/>
        <end position="204"/>
    </location>
</feature>
<dbReference type="AlphaFoldDB" id="A0A1H0LR27"/>
<name>A0A1H0LR27_9MICO</name>
<dbReference type="GO" id="GO:0016020">
    <property type="term" value="C:membrane"/>
    <property type="evidence" value="ECO:0007669"/>
    <property type="project" value="TreeGrafter"/>
</dbReference>
<dbReference type="Proteomes" id="UP000199077">
    <property type="component" value="Chromosome I"/>
</dbReference>
<keyword evidence="1" id="KW-1133">Transmembrane helix</keyword>
<accession>A0A1H0LR27</accession>
<dbReference type="PANTHER" id="PTHR23028:SF53">
    <property type="entry name" value="ACYL_TRANSF_3 DOMAIN-CONTAINING PROTEIN"/>
    <property type="match status" value="1"/>
</dbReference>
<dbReference type="InterPro" id="IPR050879">
    <property type="entry name" value="Acyltransferase_3"/>
</dbReference>
<evidence type="ECO:0000256" key="1">
    <source>
        <dbReference type="SAM" id="Phobius"/>
    </source>
</evidence>
<reference evidence="5" key="1">
    <citation type="submission" date="2016-10" db="EMBL/GenBank/DDBJ databases">
        <authorList>
            <person name="Varghese N."/>
            <person name="Submissions S."/>
        </authorList>
    </citation>
    <scope>NUCLEOTIDE SEQUENCE [LARGE SCALE GENOMIC DNA]</scope>
    <source>
        <strain evidence="5">DSM 22329</strain>
    </source>
</reference>
<keyword evidence="1" id="KW-0812">Transmembrane</keyword>
<keyword evidence="1" id="KW-0472">Membrane</keyword>
<feature type="transmembrane region" description="Helical" evidence="1">
    <location>
        <begin position="85"/>
        <end position="104"/>
    </location>
</feature>
<feature type="transmembrane region" description="Helical" evidence="1">
    <location>
        <begin position="158"/>
        <end position="176"/>
    </location>
</feature>
<feature type="transmembrane region" description="Helical" evidence="1">
    <location>
        <begin position="44"/>
        <end position="64"/>
    </location>
</feature>
<dbReference type="GO" id="GO:0016747">
    <property type="term" value="F:acyltransferase activity, transferring groups other than amino-acyl groups"/>
    <property type="evidence" value="ECO:0007669"/>
    <property type="project" value="InterPro"/>
</dbReference>
<dbReference type="Pfam" id="PF01757">
    <property type="entry name" value="Acyl_transf_3"/>
    <property type="match status" value="1"/>
</dbReference>
<evidence type="ECO:0000313" key="5">
    <source>
        <dbReference type="Proteomes" id="UP000199077"/>
    </source>
</evidence>
<feature type="transmembrane region" description="Helical" evidence="1">
    <location>
        <begin position="21"/>
        <end position="38"/>
    </location>
</feature>
<feature type="transmembrane region" description="Helical" evidence="1">
    <location>
        <begin position="253"/>
        <end position="273"/>
    </location>
</feature>
<evidence type="ECO:0000259" key="3">
    <source>
        <dbReference type="Pfam" id="PF19040"/>
    </source>
</evidence>
<feature type="transmembrane region" description="Helical" evidence="1">
    <location>
        <begin position="380"/>
        <end position="399"/>
    </location>
</feature>
<evidence type="ECO:0000313" key="4">
    <source>
        <dbReference type="EMBL" id="SDO70574.1"/>
    </source>
</evidence>
<feature type="domain" description="SGNH" evidence="3">
    <location>
        <begin position="464"/>
        <end position="689"/>
    </location>
</feature>
<dbReference type="InterPro" id="IPR043968">
    <property type="entry name" value="SGNH"/>
</dbReference>
<dbReference type="EMBL" id="LT629711">
    <property type="protein sequence ID" value="SDO70574.1"/>
    <property type="molecule type" value="Genomic_DNA"/>
</dbReference>
<evidence type="ECO:0000259" key="2">
    <source>
        <dbReference type="Pfam" id="PF01757"/>
    </source>
</evidence>
<proteinExistence type="predicted"/>
<dbReference type="STRING" id="443156.SAMN04489867_0370"/>
<dbReference type="GO" id="GO:0009103">
    <property type="term" value="P:lipopolysaccharide biosynthetic process"/>
    <property type="evidence" value="ECO:0007669"/>
    <property type="project" value="TreeGrafter"/>
</dbReference>
<feature type="transmembrane region" description="Helical" evidence="1">
    <location>
        <begin position="307"/>
        <end position="328"/>
    </location>
</feature>
<keyword evidence="4" id="KW-0808">Transferase</keyword>
<organism evidence="4 5">
    <name type="scientific">Pedococcus dokdonensis</name>
    <dbReference type="NCBI Taxonomy" id="443156"/>
    <lineage>
        <taxon>Bacteria</taxon>
        <taxon>Bacillati</taxon>
        <taxon>Actinomycetota</taxon>
        <taxon>Actinomycetes</taxon>
        <taxon>Micrococcales</taxon>
        <taxon>Intrasporangiaceae</taxon>
        <taxon>Pedococcus</taxon>
    </lineage>
</organism>
<dbReference type="InterPro" id="IPR002656">
    <property type="entry name" value="Acyl_transf_3_dom"/>
</dbReference>
<keyword evidence="5" id="KW-1185">Reference proteome</keyword>
<sequence>MTSTDRSPTHPRATRFRPDVEGLRAVAVLLVVLYHAGLPLPNGFLGVDVFFVISGFLITGILVRELLTTGTISWTRFVGRRIRRLLPAAILVLVVTAVVAWFVVPGLRRRDIGTDVAGAALYVVNWVLAHRAVDYLASDSIPSPVQHFWSLAVEEQFYVVWPLALIALALVLNRLGRRPGVGVVAGLLTVIAVPSFGYAVWLGGVDPDRAYFVTTTRAWELGVGAALAVWCAGREASPRHTDPAGAATRAGTWAFVGWVGLAAVIGSACWLPAGAVTPGPWTLVPTVGAAAVLLSGWAGTPGGPVRLLGAAPMVWIGSLSYSIYLWHWPALVLTEWALDGISTTQRLLVLALSFLPAWGSHRWLESPIHHSRALAERTRPVLALGVALSAVGALAALPLTQAASPFRTTPVSGARPAVDSLGAATLSSPPSSDPATYAVDDWEWLTPDPQLAGEDRPAADVDRCQVDRLVEEPVACEFGVPDGTTTVALVGDSKAMQWLPALERLAPGRGWRIVTYGKSACAFADGRAQNEGRAYPACDEWNRRVVERLAAAPPDLLLTSGYAASAWDGASATRAALVRGLATRWSQLRERGVPVVVLGDSPLSPDDLDVCTARHPHELSRCAFERGPAVAGSGLPAQVEAAAASGTPLVDLTPWICPVPRCPVAIGNVTIHRAGDHLTATYVRTLATVLGAELDRAAPAHLGE</sequence>
<keyword evidence="4" id="KW-0378">Hydrolase</keyword>